<dbReference type="InterPro" id="IPR050111">
    <property type="entry name" value="C-type_lectin/snaclec_domain"/>
</dbReference>
<protein>
    <submittedName>
        <fullName evidence="4">C-type lectin domain-containing protein</fullName>
    </submittedName>
</protein>
<evidence type="ECO:0000256" key="1">
    <source>
        <dbReference type="SAM" id="MobiDB-lite"/>
    </source>
</evidence>
<accession>A0A914X9L3</accession>
<reference evidence="4" key="1">
    <citation type="submission" date="2022-11" db="UniProtKB">
        <authorList>
            <consortium name="WormBaseParasite"/>
        </authorList>
    </citation>
    <scope>IDENTIFICATION</scope>
</reference>
<dbReference type="InterPro" id="IPR016187">
    <property type="entry name" value="CTDL_fold"/>
</dbReference>
<dbReference type="PANTHER" id="PTHR22803">
    <property type="entry name" value="MANNOSE, PHOSPHOLIPASE, LECTIN RECEPTOR RELATED"/>
    <property type="match status" value="1"/>
</dbReference>
<feature type="region of interest" description="Disordered" evidence="1">
    <location>
        <begin position="26"/>
        <end position="51"/>
    </location>
</feature>
<dbReference type="AlphaFoldDB" id="A0A914X9L3"/>
<keyword evidence="3" id="KW-1185">Reference proteome</keyword>
<dbReference type="InterPro" id="IPR001304">
    <property type="entry name" value="C-type_lectin-like"/>
</dbReference>
<dbReference type="Proteomes" id="UP000887566">
    <property type="component" value="Unplaced"/>
</dbReference>
<dbReference type="Pfam" id="PF00059">
    <property type="entry name" value="Lectin_C"/>
    <property type="match status" value="1"/>
</dbReference>
<feature type="domain" description="C-type lectin" evidence="2">
    <location>
        <begin position="115"/>
        <end position="237"/>
    </location>
</feature>
<dbReference type="PROSITE" id="PS50041">
    <property type="entry name" value="C_TYPE_LECTIN_2"/>
    <property type="match status" value="1"/>
</dbReference>
<dbReference type="WBParaSite" id="PSAMB.scaffold7132size8173.g29637.t1">
    <property type="protein sequence ID" value="PSAMB.scaffold7132size8173.g29637.t1"/>
    <property type="gene ID" value="PSAMB.scaffold7132size8173.g29637"/>
</dbReference>
<evidence type="ECO:0000313" key="4">
    <source>
        <dbReference type="WBParaSite" id="PSAMB.scaffold7132size8173.g29637.t1"/>
    </source>
</evidence>
<organism evidence="3 4">
    <name type="scientific">Plectus sambesii</name>
    <dbReference type="NCBI Taxonomy" id="2011161"/>
    <lineage>
        <taxon>Eukaryota</taxon>
        <taxon>Metazoa</taxon>
        <taxon>Ecdysozoa</taxon>
        <taxon>Nematoda</taxon>
        <taxon>Chromadorea</taxon>
        <taxon>Plectida</taxon>
        <taxon>Plectina</taxon>
        <taxon>Plectoidea</taxon>
        <taxon>Plectidae</taxon>
        <taxon>Plectus</taxon>
    </lineage>
</organism>
<evidence type="ECO:0000259" key="2">
    <source>
        <dbReference type="PROSITE" id="PS50041"/>
    </source>
</evidence>
<evidence type="ECO:0000313" key="3">
    <source>
        <dbReference type="Proteomes" id="UP000887566"/>
    </source>
</evidence>
<proteinExistence type="predicted"/>
<sequence length="345" mass="38173">MALAAGMYYLLQNPNRKEPLISTTASTKTFAPTTAPKTTAESTTSPKTTAATVTSMKTTVATTTSPRATSGATTFTSSNRTYDCVQGSITKLVVGGTLYQLADLKIPEQCPTLTVGSLEYLLVPRATSWWYAQKYCTAWCGYLVSIKDSDENAKILDMVKQNLSDIPINYWIGLKAWSNKWYLDDESDVKYFNFPNKTQADKDMFNINNMQMGCVLANSSGLWSLMNCDAPLPFVCERNTAENINRIPFAPYEEKLCQEAGGKCKWENDCGDDSHHKLHLCRDQPNNIQCCIPNNSIKTCADVGGICRHIDADQCRGGRVIFDLPIPCADGPRPYACCIENEHIS</sequence>
<dbReference type="SMART" id="SM00034">
    <property type="entry name" value="CLECT"/>
    <property type="match status" value="1"/>
</dbReference>
<dbReference type="CDD" id="cd00037">
    <property type="entry name" value="CLECT"/>
    <property type="match status" value="1"/>
</dbReference>
<dbReference type="SUPFAM" id="SSF56436">
    <property type="entry name" value="C-type lectin-like"/>
    <property type="match status" value="1"/>
</dbReference>
<name>A0A914X9L3_9BILA</name>
<dbReference type="InterPro" id="IPR016186">
    <property type="entry name" value="C-type_lectin-like/link_sf"/>
</dbReference>
<dbReference type="Gene3D" id="3.10.100.10">
    <property type="entry name" value="Mannose-Binding Protein A, subunit A"/>
    <property type="match status" value="1"/>
</dbReference>